<dbReference type="Gene3D" id="3.40.50.1820">
    <property type="entry name" value="alpha/beta hydrolase"/>
    <property type="match status" value="1"/>
</dbReference>
<dbReference type="InterPro" id="IPR029058">
    <property type="entry name" value="AB_hydrolase_fold"/>
</dbReference>
<dbReference type="Proteomes" id="UP001321486">
    <property type="component" value="Chromosome"/>
</dbReference>
<name>A0ABN6Y4L5_9MICO</name>
<dbReference type="InterPro" id="IPR000801">
    <property type="entry name" value="Esterase-like"/>
</dbReference>
<keyword evidence="1" id="KW-0812">Transmembrane</keyword>
<keyword evidence="1" id="KW-1133">Transmembrane helix</keyword>
<feature type="transmembrane region" description="Helical" evidence="1">
    <location>
        <begin position="82"/>
        <end position="100"/>
    </location>
</feature>
<proteinExistence type="predicted"/>
<keyword evidence="1" id="KW-0472">Membrane</keyword>
<evidence type="ECO:0000313" key="3">
    <source>
        <dbReference type="Proteomes" id="UP001321486"/>
    </source>
</evidence>
<protein>
    <submittedName>
        <fullName evidence="2">Esterase</fullName>
    </submittedName>
</protein>
<accession>A0ABN6Y4L5</accession>
<keyword evidence="3" id="KW-1185">Reference proteome</keyword>
<dbReference type="PANTHER" id="PTHR48098">
    <property type="entry name" value="ENTEROCHELIN ESTERASE-RELATED"/>
    <property type="match status" value="1"/>
</dbReference>
<feature type="transmembrane region" description="Helical" evidence="1">
    <location>
        <begin position="46"/>
        <end position="66"/>
    </location>
</feature>
<dbReference type="EMBL" id="AP027732">
    <property type="protein sequence ID" value="BDZ50915.1"/>
    <property type="molecule type" value="Genomic_DNA"/>
</dbReference>
<organism evidence="2 3">
    <name type="scientific">Frondihabitans sucicola</name>
    <dbReference type="NCBI Taxonomy" id="1268041"/>
    <lineage>
        <taxon>Bacteria</taxon>
        <taxon>Bacillati</taxon>
        <taxon>Actinomycetota</taxon>
        <taxon>Actinomycetes</taxon>
        <taxon>Micrococcales</taxon>
        <taxon>Microbacteriaceae</taxon>
        <taxon>Frondihabitans</taxon>
    </lineage>
</organism>
<dbReference type="InterPro" id="IPR050583">
    <property type="entry name" value="Mycobacterial_A85_antigen"/>
</dbReference>
<dbReference type="Pfam" id="PF00756">
    <property type="entry name" value="Esterase"/>
    <property type="match status" value="1"/>
</dbReference>
<dbReference type="RefSeq" id="WP_286343807.1">
    <property type="nucleotide sequence ID" value="NZ_AP027732.1"/>
</dbReference>
<evidence type="ECO:0000256" key="1">
    <source>
        <dbReference type="SAM" id="Phobius"/>
    </source>
</evidence>
<feature type="transmembrane region" description="Helical" evidence="1">
    <location>
        <begin position="12"/>
        <end position="34"/>
    </location>
</feature>
<sequence>MNPEEWLEHLSLVATPTLGVSYAIAGLFAILLLTRPRKRRGPWARHVVVAVVLGAAIGGTAIWVVGDLLNEFDVPPTWVDRVWVGALVAGVCLGVVNLVFAPVGRKVVAVFAIAGFVLAGGLAINRDVGEFVTLGQAAGVDLDGPLVLPTPASSAFVEHDSDIYADWKPPALMPRHGRVGSVSIPATTSHFVARRALVYLPPAALVASAPALPVVILMSGQPGSPSSVMAAGRIPRTLDALAKKNHGLAPIVVVPDQLGSAGANPMCVDGALGNSARYLTVDVPAWIRAHLHVVQGREAWAAGGFSQGATCALQFATGDPALFGSFLDVSGQRYPTLSSDRTAIEEGFAGSSAAFDRAKPAAVMQRHGPYADTVGFFAAGENDATYRRNMTVMSTLAARSKITVTRYLSPDSGHDWTTASNAFARGLAGLYPRLGLSTMGRTP</sequence>
<dbReference type="PANTHER" id="PTHR48098:SF1">
    <property type="entry name" value="DIACYLGLYCEROL ACYLTRANSFERASE_MYCOLYLTRANSFERASE AG85A"/>
    <property type="match status" value="1"/>
</dbReference>
<dbReference type="SUPFAM" id="SSF53474">
    <property type="entry name" value="alpha/beta-Hydrolases"/>
    <property type="match status" value="1"/>
</dbReference>
<gene>
    <name evidence="2" type="ORF">GCM10025867_31560</name>
</gene>
<feature type="transmembrane region" description="Helical" evidence="1">
    <location>
        <begin position="107"/>
        <end position="124"/>
    </location>
</feature>
<reference evidence="3" key="1">
    <citation type="journal article" date="2019" name="Int. J. Syst. Evol. Microbiol.">
        <title>The Global Catalogue of Microorganisms (GCM) 10K type strain sequencing project: providing services to taxonomists for standard genome sequencing and annotation.</title>
        <authorList>
            <consortium name="The Broad Institute Genomics Platform"/>
            <consortium name="The Broad Institute Genome Sequencing Center for Infectious Disease"/>
            <person name="Wu L."/>
            <person name="Ma J."/>
        </authorList>
    </citation>
    <scope>NUCLEOTIDE SEQUENCE [LARGE SCALE GENOMIC DNA]</scope>
    <source>
        <strain evidence="3">NBRC 108728</strain>
    </source>
</reference>
<evidence type="ECO:0000313" key="2">
    <source>
        <dbReference type="EMBL" id="BDZ50915.1"/>
    </source>
</evidence>